<name>A0AAN6M135_9PLEO</name>
<dbReference type="AlphaFoldDB" id="A0AAN6M135"/>
<sequence>MWSFNALIEVVLAPLSYLSTKRKSPASKDPSHTCALNFEESDRAFAFALATNSQAISTPFEQSCLSEDPQSGHNILDPARILTILCGNRPMAPSLKPIFPYTMYPAASGRPIRFHIGTSHKPFDVHSTILVTASPAFESLLEKPLTGPIILRSISPEDFITLIQWLYESIPPTLPHPQDLITLVKLWTVAGQLGLWRKANTLMRIGMETMFPASAKCDINIVRWVFANTPASSPLRDYIIAIFTQRSDFDESVFYTTGPKDSEIWSKTAAFMKKLEVVRGMFGRWRAGSAWSMDANGLPLFNWEVARDWEEGQGKYALPSYLVWDENAADVPDCFFLIQGAMAYEEGLA</sequence>
<evidence type="ECO:0000259" key="1">
    <source>
        <dbReference type="PROSITE" id="PS50097"/>
    </source>
</evidence>
<dbReference type="SUPFAM" id="SSF54695">
    <property type="entry name" value="POZ domain"/>
    <property type="match status" value="1"/>
</dbReference>
<dbReference type="PROSITE" id="PS50097">
    <property type="entry name" value="BTB"/>
    <property type="match status" value="1"/>
</dbReference>
<proteinExistence type="predicted"/>
<evidence type="ECO:0000313" key="3">
    <source>
        <dbReference type="Proteomes" id="UP001280581"/>
    </source>
</evidence>
<evidence type="ECO:0000313" key="2">
    <source>
        <dbReference type="EMBL" id="KAK3209145.1"/>
    </source>
</evidence>
<dbReference type="InterPro" id="IPR011333">
    <property type="entry name" value="SKP1/BTB/POZ_sf"/>
</dbReference>
<protein>
    <recommendedName>
        <fullName evidence="1">BTB domain-containing protein</fullName>
    </recommendedName>
</protein>
<dbReference type="Pfam" id="PF00651">
    <property type="entry name" value="BTB"/>
    <property type="match status" value="1"/>
</dbReference>
<comment type="caution">
    <text evidence="2">The sequence shown here is derived from an EMBL/GenBank/DDBJ whole genome shotgun (WGS) entry which is preliminary data.</text>
</comment>
<dbReference type="InterPro" id="IPR000210">
    <property type="entry name" value="BTB/POZ_dom"/>
</dbReference>
<dbReference type="Proteomes" id="UP001280581">
    <property type="component" value="Unassembled WGS sequence"/>
</dbReference>
<dbReference type="Gene3D" id="3.30.710.10">
    <property type="entry name" value="Potassium Channel Kv1.1, Chain A"/>
    <property type="match status" value="1"/>
</dbReference>
<organism evidence="2 3">
    <name type="scientific">Pseudopithomyces chartarum</name>
    <dbReference type="NCBI Taxonomy" id="1892770"/>
    <lineage>
        <taxon>Eukaryota</taxon>
        <taxon>Fungi</taxon>
        <taxon>Dikarya</taxon>
        <taxon>Ascomycota</taxon>
        <taxon>Pezizomycotina</taxon>
        <taxon>Dothideomycetes</taxon>
        <taxon>Pleosporomycetidae</taxon>
        <taxon>Pleosporales</taxon>
        <taxon>Massarineae</taxon>
        <taxon>Didymosphaeriaceae</taxon>
        <taxon>Pseudopithomyces</taxon>
    </lineage>
</organism>
<reference evidence="2 3" key="1">
    <citation type="submission" date="2021-02" db="EMBL/GenBank/DDBJ databases">
        <title>Genome assembly of Pseudopithomyces chartarum.</title>
        <authorList>
            <person name="Jauregui R."/>
            <person name="Singh J."/>
            <person name="Voisey C."/>
        </authorList>
    </citation>
    <scope>NUCLEOTIDE SEQUENCE [LARGE SCALE GENOMIC DNA]</scope>
    <source>
        <strain evidence="2 3">AGR01</strain>
    </source>
</reference>
<accession>A0AAN6M135</accession>
<dbReference type="EMBL" id="WVTA01000006">
    <property type="protein sequence ID" value="KAK3209145.1"/>
    <property type="molecule type" value="Genomic_DNA"/>
</dbReference>
<dbReference type="CDD" id="cd18186">
    <property type="entry name" value="BTB_POZ_ZBTB_KLHL-like"/>
    <property type="match status" value="1"/>
</dbReference>
<keyword evidence="3" id="KW-1185">Reference proteome</keyword>
<feature type="domain" description="BTB" evidence="1">
    <location>
        <begin position="110"/>
        <end position="167"/>
    </location>
</feature>
<gene>
    <name evidence="2" type="ORF">GRF29_69g931565</name>
</gene>